<name>A0A0D8ZQH5_9CYAN</name>
<protein>
    <submittedName>
        <fullName evidence="2">Thiamine biosynthesis protein ThiJ</fullName>
    </submittedName>
</protein>
<dbReference type="PATRIC" id="fig|1618023.3.peg.4568"/>
<comment type="caution">
    <text evidence="2">The sequence shown here is derived from an EMBL/GenBank/DDBJ whole genome shotgun (WGS) entry which is preliminary data.</text>
</comment>
<dbReference type="CDD" id="cd03139">
    <property type="entry name" value="GATase1_PfpI_2"/>
    <property type="match status" value="1"/>
</dbReference>
<accession>A0A0D8ZQH5</accession>
<feature type="domain" description="DJ-1/PfpI" evidence="1">
    <location>
        <begin position="23"/>
        <end position="170"/>
    </location>
</feature>
<keyword evidence="3" id="KW-1185">Reference proteome</keyword>
<dbReference type="EMBL" id="JYON01000043">
    <property type="protein sequence ID" value="KJH69461.1"/>
    <property type="molecule type" value="Genomic_DNA"/>
</dbReference>
<dbReference type="Proteomes" id="UP000032452">
    <property type="component" value="Unassembled WGS sequence"/>
</dbReference>
<dbReference type="PANTHER" id="PTHR43130">
    <property type="entry name" value="ARAC-FAMILY TRANSCRIPTIONAL REGULATOR"/>
    <property type="match status" value="1"/>
</dbReference>
<evidence type="ECO:0000313" key="2">
    <source>
        <dbReference type="EMBL" id="KJH69461.1"/>
    </source>
</evidence>
<dbReference type="AlphaFoldDB" id="A0A0D8ZQH5"/>
<dbReference type="RefSeq" id="WP_045057175.1">
    <property type="nucleotide sequence ID" value="NZ_CAWMDP010000053.1"/>
</dbReference>
<proteinExistence type="predicted"/>
<dbReference type="InterPro" id="IPR002818">
    <property type="entry name" value="DJ-1/PfpI"/>
</dbReference>
<dbReference type="PANTHER" id="PTHR43130:SF2">
    <property type="entry name" value="DJ-1_PFPI DOMAIN-CONTAINING PROTEIN"/>
    <property type="match status" value="1"/>
</dbReference>
<dbReference type="Pfam" id="PF01965">
    <property type="entry name" value="DJ-1_PfpI"/>
    <property type="match status" value="1"/>
</dbReference>
<evidence type="ECO:0000313" key="3">
    <source>
        <dbReference type="Proteomes" id="UP000032452"/>
    </source>
</evidence>
<evidence type="ECO:0000259" key="1">
    <source>
        <dbReference type="Pfam" id="PF01965"/>
    </source>
</evidence>
<reference evidence="2 3" key="1">
    <citation type="submission" date="2015-02" db="EMBL/GenBank/DDBJ databases">
        <title>Draft genome of a novel marine cyanobacterium (Chroococcales) isolated from South Atlantic Ocean.</title>
        <authorList>
            <person name="Rigonato J."/>
            <person name="Alvarenga D.O."/>
            <person name="Branco L.H."/>
            <person name="Varani A.M."/>
            <person name="Brandini F.P."/>
            <person name="Fiore M.F."/>
        </authorList>
    </citation>
    <scope>NUCLEOTIDE SEQUENCE [LARGE SCALE GENOMIC DNA]</scope>
    <source>
        <strain evidence="2 3">CENA595</strain>
    </source>
</reference>
<dbReference type="GO" id="GO:0006355">
    <property type="term" value="P:regulation of DNA-templated transcription"/>
    <property type="evidence" value="ECO:0007669"/>
    <property type="project" value="TreeGrafter"/>
</dbReference>
<dbReference type="Gene3D" id="3.40.50.880">
    <property type="match status" value="1"/>
</dbReference>
<sequence>MINQSSARALALGIVLYPNLNLLSFTASYEVFSYLPDARVYLLAPTLDPIHSESGIRLFPNTTFAKSPNLDVLFVPGGLGINARLEDTAFLNFLETQGKHARYVTSVCTGSLLLAGAGLLQGYRATTSWSALELLAMFGVETVAERVVIDRNRITGGGVTAAIDLGLALAAKLYGEMVAQEIQLEMEYNPTPPFLGGSSQTANPLVLARVQAQGQPLFEMRRQIIQRIVGM</sequence>
<dbReference type="OrthoDB" id="6382410at2"/>
<dbReference type="SUPFAM" id="SSF52317">
    <property type="entry name" value="Class I glutamine amidotransferase-like"/>
    <property type="match status" value="1"/>
</dbReference>
<dbReference type="InterPro" id="IPR052158">
    <property type="entry name" value="INH-QAR"/>
</dbReference>
<dbReference type="InterPro" id="IPR029062">
    <property type="entry name" value="Class_I_gatase-like"/>
</dbReference>
<gene>
    <name evidence="2" type="ORF">UH38_23655</name>
</gene>
<organism evidence="2 3">
    <name type="scientific">Aliterella atlantica CENA595</name>
    <dbReference type="NCBI Taxonomy" id="1618023"/>
    <lineage>
        <taxon>Bacteria</taxon>
        <taxon>Bacillati</taxon>
        <taxon>Cyanobacteriota</taxon>
        <taxon>Cyanophyceae</taxon>
        <taxon>Chroococcidiopsidales</taxon>
        <taxon>Aliterellaceae</taxon>
        <taxon>Aliterella</taxon>
    </lineage>
</organism>